<dbReference type="AlphaFoldDB" id="A0AA39ML01"/>
<feature type="chain" id="PRO_5041377009" evidence="1">
    <location>
        <begin position="29"/>
        <end position="226"/>
    </location>
</feature>
<comment type="caution">
    <text evidence="2">The sequence shown here is derived from an EMBL/GenBank/DDBJ whole genome shotgun (WGS) entry which is preliminary data.</text>
</comment>
<keyword evidence="1" id="KW-0732">Signal</keyword>
<feature type="signal peptide" evidence="1">
    <location>
        <begin position="1"/>
        <end position="28"/>
    </location>
</feature>
<protein>
    <submittedName>
        <fullName evidence="2">Uncharacterized protein</fullName>
    </submittedName>
</protein>
<organism evidence="2 3">
    <name type="scientific">Armillaria tabescens</name>
    <name type="common">Ringless honey mushroom</name>
    <name type="synonym">Agaricus tabescens</name>
    <dbReference type="NCBI Taxonomy" id="1929756"/>
    <lineage>
        <taxon>Eukaryota</taxon>
        <taxon>Fungi</taxon>
        <taxon>Dikarya</taxon>
        <taxon>Basidiomycota</taxon>
        <taxon>Agaricomycotina</taxon>
        <taxon>Agaricomycetes</taxon>
        <taxon>Agaricomycetidae</taxon>
        <taxon>Agaricales</taxon>
        <taxon>Marasmiineae</taxon>
        <taxon>Physalacriaceae</taxon>
        <taxon>Desarmillaria</taxon>
    </lineage>
</organism>
<keyword evidence="3" id="KW-1185">Reference proteome</keyword>
<dbReference type="RefSeq" id="XP_060322557.1">
    <property type="nucleotide sequence ID" value="XM_060470493.1"/>
</dbReference>
<dbReference type="EMBL" id="JAUEPS010000114">
    <property type="protein sequence ID" value="KAK0437285.1"/>
    <property type="molecule type" value="Genomic_DNA"/>
</dbReference>
<evidence type="ECO:0000313" key="2">
    <source>
        <dbReference type="EMBL" id="KAK0437285.1"/>
    </source>
</evidence>
<dbReference type="Proteomes" id="UP001175211">
    <property type="component" value="Unassembled WGS sequence"/>
</dbReference>
<gene>
    <name evidence="2" type="ORF">EV420DRAFT_1487188</name>
</gene>
<evidence type="ECO:0000313" key="3">
    <source>
        <dbReference type="Proteomes" id="UP001175211"/>
    </source>
</evidence>
<evidence type="ECO:0000256" key="1">
    <source>
        <dbReference type="SAM" id="SignalP"/>
    </source>
</evidence>
<name>A0AA39ML01_ARMTA</name>
<reference evidence="2" key="1">
    <citation type="submission" date="2023-06" db="EMBL/GenBank/DDBJ databases">
        <authorList>
            <consortium name="Lawrence Berkeley National Laboratory"/>
            <person name="Ahrendt S."/>
            <person name="Sahu N."/>
            <person name="Indic B."/>
            <person name="Wong-Bajracharya J."/>
            <person name="Merenyi Z."/>
            <person name="Ke H.-M."/>
            <person name="Monk M."/>
            <person name="Kocsube S."/>
            <person name="Drula E."/>
            <person name="Lipzen A."/>
            <person name="Balint B."/>
            <person name="Henrissat B."/>
            <person name="Andreopoulos B."/>
            <person name="Martin F.M."/>
            <person name="Harder C.B."/>
            <person name="Rigling D."/>
            <person name="Ford K.L."/>
            <person name="Foster G.D."/>
            <person name="Pangilinan J."/>
            <person name="Papanicolaou A."/>
            <person name="Barry K."/>
            <person name="LaButti K."/>
            <person name="Viragh M."/>
            <person name="Koriabine M."/>
            <person name="Yan M."/>
            <person name="Riley R."/>
            <person name="Champramary S."/>
            <person name="Plett K.L."/>
            <person name="Tsai I.J."/>
            <person name="Slot J."/>
            <person name="Sipos G."/>
            <person name="Plett J."/>
            <person name="Nagy L.G."/>
            <person name="Grigoriev I.V."/>
        </authorList>
    </citation>
    <scope>NUCLEOTIDE SEQUENCE</scope>
    <source>
        <strain evidence="2">CCBAS 213</strain>
    </source>
</reference>
<accession>A0AA39ML01</accession>
<proteinExistence type="predicted"/>
<dbReference type="GeneID" id="85354041"/>
<sequence>MLAGVSSSSSSIPLLFLILCFYCHNRQPRPRSGRLSIWTCFNGRVYMGRESTTYTPDSLSTAQRQCSMGNKRVRKTSIRQNNTRYADQAQHLASAAKIYFRRWIPFCEVEEGSMMSSLKYHRVKNKGSIHYYRESEHEVEYLRATDATLQCTQRMERRGGAVEDALGADGWDGEALTGGCVERPGASGRRWSADIGCEVEQSPGGRQHVCQLVQTLECMQWGSSLK</sequence>